<evidence type="ECO:0000313" key="2">
    <source>
        <dbReference type="EMBL" id="SBT39169.1"/>
    </source>
</evidence>
<evidence type="ECO:0000313" key="3">
    <source>
        <dbReference type="Proteomes" id="UP000199385"/>
    </source>
</evidence>
<feature type="domain" description="AB hydrolase-1" evidence="1">
    <location>
        <begin position="60"/>
        <end position="281"/>
    </location>
</feature>
<dbReference type="GO" id="GO:0003824">
    <property type="term" value="F:catalytic activity"/>
    <property type="evidence" value="ECO:0007669"/>
    <property type="project" value="UniProtKB-ARBA"/>
</dbReference>
<gene>
    <name evidence="2" type="ORF">GA0070611_0816</name>
</gene>
<dbReference type="SUPFAM" id="SSF53474">
    <property type="entry name" value="alpha/beta-Hydrolases"/>
    <property type="match status" value="1"/>
</dbReference>
<dbReference type="PANTHER" id="PTHR43798:SF33">
    <property type="entry name" value="HYDROLASE, PUTATIVE (AFU_ORTHOLOGUE AFUA_2G14860)-RELATED"/>
    <property type="match status" value="1"/>
</dbReference>
<dbReference type="OrthoDB" id="5513277at2"/>
<accession>A0A1A8Z5F7</accession>
<dbReference type="Pfam" id="PF12697">
    <property type="entry name" value="Abhydrolase_6"/>
    <property type="match status" value="1"/>
</dbReference>
<dbReference type="InterPro" id="IPR050266">
    <property type="entry name" value="AB_hydrolase_sf"/>
</dbReference>
<dbReference type="PANTHER" id="PTHR43798">
    <property type="entry name" value="MONOACYLGLYCEROL LIPASE"/>
    <property type="match status" value="1"/>
</dbReference>
<name>A0A1A8Z5F7_9ACTN</name>
<dbReference type="InterPro" id="IPR000073">
    <property type="entry name" value="AB_hydrolase_1"/>
</dbReference>
<evidence type="ECO:0000259" key="1">
    <source>
        <dbReference type="Pfam" id="PF12697"/>
    </source>
</evidence>
<dbReference type="EMBL" id="LT594323">
    <property type="protein sequence ID" value="SBT39169.1"/>
    <property type="molecule type" value="Genomic_DNA"/>
</dbReference>
<reference evidence="3" key="1">
    <citation type="submission" date="2016-06" db="EMBL/GenBank/DDBJ databases">
        <authorList>
            <person name="Varghese N."/>
            <person name="Submissions Spin"/>
        </authorList>
    </citation>
    <scope>NUCLEOTIDE SEQUENCE [LARGE SCALE GENOMIC DNA]</scope>
    <source>
        <strain evidence="3">DSM 44815</strain>
    </source>
</reference>
<organism evidence="2 3">
    <name type="scientific">Micromonospora auratinigra</name>
    <dbReference type="NCBI Taxonomy" id="261654"/>
    <lineage>
        <taxon>Bacteria</taxon>
        <taxon>Bacillati</taxon>
        <taxon>Actinomycetota</taxon>
        <taxon>Actinomycetes</taxon>
        <taxon>Micromonosporales</taxon>
        <taxon>Micromonosporaceae</taxon>
        <taxon>Micromonospora</taxon>
    </lineage>
</organism>
<dbReference type="InterPro" id="IPR029058">
    <property type="entry name" value="AB_hydrolase_fold"/>
</dbReference>
<proteinExistence type="predicted"/>
<protein>
    <submittedName>
        <fullName evidence="2">Pimeloyl-ACP methyl ester carboxylesterase</fullName>
    </submittedName>
</protein>
<keyword evidence="3" id="KW-1185">Reference proteome</keyword>
<dbReference type="AlphaFoldDB" id="A0A1A8Z5F7"/>
<dbReference type="Gene3D" id="3.40.50.1820">
    <property type="entry name" value="alpha/beta hydrolase"/>
    <property type="match status" value="1"/>
</dbReference>
<dbReference type="RefSeq" id="WP_091657572.1">
    <property type="nucleotide sequence ID" value="NZ_LT594323.1"/>
</dbReference>
<dbReference type="GO" id="GO:0016020">
    <property type="term" value="C:membrane"/>
    <property type="evidence" value="ECO:0007669"/>
    <property type="project" value="TreeGrafter"/>
</dbReference>
<sequence length="292" mass="31032">MKAPDRISEFTSDRARTRFHTAYDQARARLWPAPPETVVAPTRFGEVVAYRFGSAEGTPVVLLPGAGGNALSWTPYLARLSAHHPVLAVDPIGEPGAARQTAPVPDEGAVVECLAEALDALDVRRAHLVGMSYGGWLALRHELRFPGRAASLTLLDPAGFGAVSGRFLLWVVAGGLAALTPGPLRRRLAGPLGNATLRQEELLGLLRASLSFRRRLPAATPLADAELASITVPTLVLLGARSRLYDAADVAERLRGLVPTADVEVVPDAGHDLPVHSPGPVTDRIEEFLAGR</sequence>
<dbReference type="PATRIC" id="fig|261654.4.peg.839"/>
<dbReference type="Proteomes" id="UP000199385">
    <property type="component" value="Chromosome I"/>
</dbReference>
<dbReference type="STRING" id="261654.GA0070611_0816"/>